<evidence type="ECO:0000256" key="1">
    <source>
        <dbReference type="SAM" id="MobiDB-lite"/>
    </source>
</evidence>
<organism evidence="2 3">
    <name type="scientific">Rangifer tarandus platyrhynchus</name>
    <name type="common">Svalbard reindeer</name>
    <dbReference type="NCBI Taxonomy" id="3082113"/>
    <lineage>
        <taxon>Eukaryota</taxon>
        <taxon>Metazoa</taxon>
        <taxon>Chordata</taxon>
        <taxon>Craniata</taxon>
        <taxon>Vertebrata</taxon>
        <taxon>Euteleostomi</taxon>
        <taxon>Mammalia</taxon>
        <taxon>Eutheria</taxon>
        <taxon>Laurasiatheria</taxon>
        <taxon>Artiodactyla</taxon>
        <taxon>Ruminantia</taxon>
        <taxon>Pecora</taxon>
        <taxon>Cervidae</taxon>
        <taxon>Odocoileinae</taxon>
        <taxon>Rangifer</taxon>
    </lineage>
</organism>
<sequence length="321" mass="34041">MNGRVFGNIPQAFICHTALVEMLGMKETPLESGCQSREPPARSSDRQQVQSADEDVPLPAGHGAFPTGLPPPLCRDHEGSIEALSGTDITVTVRPEPPIPVVLLLFPEPTASSGDFLLRQPGGQAHPSSFSAVMGDPWPSPHQDLGARSKVQAGIVQPGAGWAGSLHRHHVEKQGSHNGAASYTTCTPLTTNCPLQKSDQSRKKHKGFSDAFQKESGSVRLSCGKSADLGGAGSDHRLTQRGEPWADTPSGRHPIRKTSSVTVQPKGGFSSSSSPCCMEEAHLLQHRGNPKTVLSDVSQPPGERLCISAARRLCISTVGRP</sequence>
<dbReference type="Proteomes" id="UP001176941">
    <property type="component" value="Chromosome 28"/>
</dbReference>
<feature type="region of interest" description="Disordered" evidence="1">
    <location>
        <begin position="30"/>
        <end position="79"/>
    </location>
</feature>
<dbReference type="EMBL" id="OX459964">
    <property type="protein sequence ID" value="CAI9169067.1"/>
    <property type="molecule type" value="Genomic_DNA"/>
</dbReference>
<accession>A0ABN8Z580</accession>
<evidence type="ECO:0000313" key="3">
    <source>
        <dbReference type="Proteomes" id="UP001176941"/>
    </source>
</evidence>
<name>A0ABN8Z580_RANTA</name>
<evidence type="ECO:0000313" key="2">
    <source>
        <dbReference type="EMBL" id="CAI9169067.1"/>
    </source>
</evidence>
<proteinExistence type="predicted"/>
<gene>
    <name evidence="2" type="ORF">MRATA1EN1_LOCUS18029</name>
</gene>
<feature type="region of interest" description="Disordered" evidence="1">
    <location>
        <begin position="225"/>
        <end position="268"/>
    </location>
</feature>
<feature type="compositionally biased region" description="Polar residues" evidence="1">
    <location>
        <begin position="257"/>
        <end position="268"/>
    </location>
</feature>
<reference evidence="2" key="1">
    <citation type="submission" date="2023-04" db="EMBL/GenBank/DDBJ databases">
        <authorList>
            <consortium name="ELIXIR-Norway"/>
        </authorList>
    </citation>
    <scope>NUCLEOTIDE SEQUENCE [LARGE SCALE GENOMIC DNA]</scope>
</reference>
<protein>
    <submittedName>
        <fullName evidence="2">Uncharacterized protein</fullName>
    </submittedName>
</protein>
<keyword evidence="3" id="KW-1185">Reference proteome</keyword>